<name>A0ABX0JNG8_9PROT</name>
<keyword evidence="1" id="KW-0694">RNA-binding</keyword>
<proteinExistence type="predicted"/>
<evidence type="ECO:0000256" key="2">
    <source>
        <dbReference type="SAM" id="MobiDB-lite"/>
    </source>
</evidence>
<sequence length="196" mass="22057">MFMDIVRRGMATLEDCRDPPAMTAIRKAIGLILWKFLDAARSPRCDDLSPEQRAATVRSEMKEWEHREFARREAERAASRERTARERAENRVVAVWNAERAGPLCEVLGDSPYIITTANAEQVIFEGRVRLNGAVTQEKRIIVRPGDHIAVHAFPIADDAQLPCPDHHEAVREDAHSRPSPEAGSSVGQSEWLPRS</sequence>
<dbReference type="Proteomes" id="UP000635278">
    <property type="component" value="Unassembled WGS sequence"/>
</dbReference>
<dbReference type="PROSITE" id="PS50889">
    <property type="entry name" value="S4"/>
    <property type="match status" value="1"/>
</dbReference>
<accession>A0ABX0JNG8</accession>
<dbReference type="SUPFAM" id="SSF55174">
    <property type="entry name" value="Alpha-L RNA-binding motif"/>
    <property type="match status" value="1"/>
</dbReference>
<dbReference type="EMBL" id="WOTB01000003">
    <property type="protein sequence ID" value="NHN83643.1"/>
    <property type="molecule type" value="Genomic_DNA"/>
</dbReference>
<reference evidence="3 4" key="1">
    <citation type="journal article" date="2020" name="Int. J. Syst. Evol. Microbiol.">
        <title>Novel acetic acid bacteria from cider fermentations: Acetobacter conturbans sp. nov. and Acetobacter fallax sp. nov.</title>
        <authorList>
            <person name="Sombolestani A.S."/>
            <person name="Cleenwerck I."/>
            <person name="Cnockaert M."/>
            <person name="Borremans W."/>
            <person name="Wieme A.D."/>
            <person name="De Vuyst L."/>
            <person name="Vandamme P."/>
        </authorList>
    </citation>
    <scope>NUCLEOTIDE SEQUENCE [LARGE SCALE GENOMIC DNA]</scope>
    <source>
        <strain evidence="3 4">LMG 30640</strain>
    </source>
</reference>
<evidence type="ECO:0008006" key="5">
    <source>
        <dbReference type="Google" id="ProtNLM"/>
    </source>
</evidence>
<organism evidence="3 4">
    <name type="scientific">Acetobacter musti</name>
    <dbReference type="NCBI Taxonomy" id="864732"/>
    <lineage>
        <taxon>Bacteria</taxon>
        <taxon>Pseudomonadati</taxon>
        <taxon>Pseudomonadota</taxon>
        <taxon>Alphaproteobacteria</taxon>
        <taxon>Acetobacterales</taxon>
        <taxon>Acetobacteraceae</taxon>
        <taxon>Acetobacter</taxon>
    </lineage>
</organism>
<protein>
    <recommendedName>
        <fullName evidence="5">RNA-binding S4 domain-containing protein</fullName>
    </recommendedName>
</protein>
<gene>
    <name evidence="3" type="ORF">GOB93_03185</name>
</gene>
<evidence type="ECO:0000313" key="3">
    <source>
        <dbReference type="EMBL" id="NHN83643.1"/>
    </source>
</evidence>
<evidence type="ECO:0000313" key="4">
    <source>
        <dbReference type="Proteomes" id="UP000635278"/>
    </source>
</evidence>
<feature type="compositionally biased region" description="Basic and acidic residues" evidence="2">
    <location>
        <begin position="165"/>
        <end position="179"/>
    </location>
</feature>
<dbReference type="CDD" id="cd00165">
    <property type="entry name" value="S4"/>
    <property type="match status" value="1"/>
</dbReference>
<evidence type="ECO:0000256" key="1">
    <source>
        <dbReference type="PROSITE-ProRule" id="PRU00182"/>
    </source>
</evidence>
<feature type="region of interest" description="Disordered" evidence="2">
    <location>
        <begin position="160"/>
        <end position="196"/>
    </location>
</feature>
<keyword evidence="4" id="KW-1185">Reference proteome</keyword>
<comment type="caution">
    <text evidence="3">The sequence shown here is derived from an EMBL/GenBank/DDBJ whole genome shotgun (WGS) entry which is preliminary data.</text>
</comment>